<evidence type="ECO:0000256" key="1">
    <source>
        <dbReference type="ARBA" id="ARBA00022729"/>
    </source>
</evidence>
<keyword evidence="1" id="KW-0732">Signal</keyword>
<keyword evidence="5" id="KW-1185">Reference proteome</keyword>
<evidence type="ECO:0000256" key="2">
    <source>
        <dbReference type="SAM" id="MobiDB-lite"/>
    </source>
</evidence>
<accession>A0ABX2MFD3</accession>
<sequence length="195" mass="20220">MQLRRRLSRLVRRGHPVAWFPALLLVLAVHGAISTAGARSSVSGSPPEASARGSDGERWVWPTGSRVVSRPWEAPADDYAAGHRGLDVPAAIGAVAVAVDDGTVTFAGAVAGRGVVTIDHGGGLRSTLDSVEPTVAKGDTVARGDAVGRVTIGHCPASDPCVHLGARIDDRYVDPTPYLPAAAWPVLLPEDAWTG</sequence>
<organism evidence="4 5">
    <name type="scientific">Curtobacterium pusillum</name>
    <dbReference type="NCBI Taxonomy" id="69373"/>
    <lineage>
        <taxon>Bacteria</taxon>
        <taxon>Bacillati</taxon>
        <taxon>Actinomycetota</taxon>
        <taxon>Actinomycetes</taxon>
        <taxon>Micrococcales</taxon>
        <taxon>Microbacteriaceae</taxon>
        <taxon>Curtobacterium</taxon>
    </lineage>
</organism>
<dbReference type="InterPro" id="IPR016047">
    <property type="entry name" value="M23ase_b-sheet_dom"/>
</dbReference>
<dbReference type="Pfam" id="PF01551">
    <property type="entry name" value="Peptidase_M23"/>
    <property type="match status" value="1"/>
</dbReference>
<reference evidence="4 5" key="1">
    <citation type="submission" date="2020-05" db="EMBL/GenBank/DDBJ databases">
        <title>Genome Sequencing of Type Strains.</title>
        <authorList>
            <person name="Lemaire J.F."/>
            <person name="Inderbitzin P."/>
            <person name="Gregorio O.A."/>
            <person name="Collins S.B."/>
            <person name="Wespe N."/>
            <person name="Knight-Connoni V."/>
        </authorList>
    </citation>
    <scope>NUCLEOTIDE SEQUENCE [LARGE SCALE GENOMIC DNA]</scope>
    <source>
        <strain evidence="4 5">ATCC 19096</strain>
    </source>
</reference>
<dbReference type="SUPFAM" id="SSF51261">
    <property type="entry name" value="Duplicated hybrid motif"/>
    <property type="match status" value="1"/>
</dbReference>
<feature type="domain" description="M23ase beta-sheet core" evidence="3">
    <location>
        <begin position="82"/>
        <end position="175"/>
    </location>
</feature>
<gene>
    <name evidence="4" type="ORF">HP507_09500</name>
</gene>
<evidence type="ECO:0000313" key="4">
    <source>
        <dbReference type="EMBL" id="NUU14061.1"/>
    </source>
</evidence>
<dbReference type="RefSeq" id="WP_175351542.1">
    <property type="nucleotide sequence ID" value="NZ_BAAAWQ010000001.1"/>
</dbReference>
<evidence type="ECO:0000259" key="3">
    <source>
        <dbReference type="Pfam" id="PF01551"/>
    </source>
</evidence>
<dbReference type="CDD" id="cd12797">
    <property type="entry name" value="M23_peptidase"/>
    <property type="match status" value="1"/>
</dbReference>
<dbReference type="Proteomes" id="UP000573001">
    <property type="component" value="Unassembled WGS sequence"/>
</dbReference>
<evidence type="ECO:0000313" key="5">
    <source>
        <dbReference type="Proteomes" id="UP000573001"/>
    </source>
</evidence>
<dbReference type="Gene3D" id="2.70.70.10">
    <property type="entry name" value="Glucose Permease (Domain IIA)"/>
    <property type="match status" value="1"/>
</dbReference>
<dbReference type="InterPro" id="IPR050570">
    <property type="entry name" value="Cell_wall_metabolism_enzyme"/>
</dbReference>
<dbReference type="PANTHER" id="PTHR21666:SF289">
    <property type="entry name" value="L-ALA--D-GLU ENDOPEPTIDASE"/>
    <property type="match status" value="1"/>
</dbReference>
<proteinExistence type="predicted"/>
<feature type="region of interest" description="Disordered" evidence="2">
    <location>
        <begin position="37"/>
        <end position="60"/>
    </location>
</feature>
<dbReference type="PANTHER" id="PTHR21666">
    <property type="entry name" value="PEPTIDASE-RELATED"/>
    <property type="match status" value="1"/>
</dbReference>
<comment type="caution">
    <text evidence="4">The sequence shown here is derived from an EMBL/GenBank/DDBJ whole genome shotgun (WGS) entry which is preliminary data.</text>
</comment>
<name>A0ABX2MFD3_9MICO</name>
<dbReference type="InterPro" id="IPR011055">
    <property type="entry name" value="Dup_hybrid_motif"/>
</dbReference>
<dbReference type="EMBL" id="JABMCE010000075">
    <property type="protein sequence ID" value="NUU14061.1"/>
    <property type="molecule type" value="Genomic_DNA"/>
</dbReference>
<protein>
    <submittedName>
        <fullName evidence="4">M23 family metallopeptidase</fullName>
    </submittedName>
</protein>